<dbReference type="InterPro" id="IPR025525">
    <property type="entry name" value="hAT-like_transposase_RNase-H"/>
</dbReference>
<dbReference type="SUPFAM" id="SSF53098">
    <property type="entry name" value="Ribonuclease H-like"/>
    <property type="match status" value="1"/>
</dbReference>
<feature type="domain" description="HAT C-terminal dimerisation" evidence="1">
    <location>
        <begin position="159"/>
        <end position="241"/>
    </location>
</feature>
<protein>
    <submittedName>
        <fullName evidence="3">Uncharacterized protein</fullName>
    </submittedName>
</protein>
<dbReference type="EMBL" id="LS480641">
    <property type="protein sequence ID" value="SPT15853.1"/>
    <property type="molecule type" value="Genomic_DNA"/>
</dbReference>
<reference evidence="3 4" key="1">
    <citation type="submission" date="2018-05" db="EMBL/GenBank/DDBJ databases">
        <authorList>
            <person name="Thind KAUR A."/>
        </authorList>
    </citation>
    <scope>NUCLEOTIDE SEQUENCE [LARGE SCALE GENOMIC DNA]</scope>
</reference>
<dbReference type="PANTHER" id="PTHR23272:SF184">
    <property type="entry name" value="OS03G0311250 PROTEIN"/>
    <property type="match status" value="1"/>
</dbReference>
<sequence length="266" mass="30376">MAEAICHLLGASYTATNKISGRTYPTSHLYFYEVWNVKQIMEKEVVSENPTIVAMVKEMEKKWIKYFEESLLTSCLPVLFDPRYKYEYVVFRLTATFGGGAQKYLTQVNSAMKIIFAEYASEFGNTSDEGDEVAEEDGEGTLDDWDKHLRLKISHNSNELQRYLEEDLFPRRQKLDILKWCEIHSPKYPVLAAIARDILEVSASTVPAEAAFNNARRIIIEQRSNLTQSTVETLMCLDDWLRAADRQKAEPTVGVRGDDQDHAGTT</sequence>
<dbReference type="GO" id="GO:0046983">
    <property type="term" value="F:protein dimerization activity"/>
    <property type="evidence" value="ECO:0007669"/>
    <property type="project" value="InterPro"/>
</dbReference>
<dbReference type="Pfam" id="PF14372">
    <property type="entry name" value="hAT-like_RNase-H"/>
    <property type="match status" value="1"/>
</dbReference>
<proteinExistence type="predicted"/>
<evidence type="ECO:0000259" key="2">
    <source>
        <dbReference type="Pfam" id="PF14372"/>
    </source>
</evidence>
<dbReference type="GO" id="GO:0003677">
    <property type="term" value="F:DNA binding"/>
    <property type="evidence" value="ECO:0007669"/>
    <property type="project" value="InterPro"/>
</dbReference>
<dbReference type="InterPro" id="IPR012337">
    <property type="entry name" value="RNaseH-like_sf"/>
</dbReference>
<evidence type="ECO:0000313" key="4">
    <source>
        <dbReference type="Proteomes" id="UP000280104"/>
    </source>
</evidence>
<gene>
    <name evidence="3" type="ORF">CAMPLR22A2D_LOCUS444</name>
</gene>
<accession>A0A7H4LB65</accession>
<dbReference type="PANTHER" id="PTHR23272">
    <property type="entry name" value="BED FINGER-RELATED"/>
    <property type="match status" value="1"/>
</dbReference>
<name>A0A7H4LB65_WHEAT</name>
<organism evidence="3 4">
    <name type="scientific">Triticum aestivum</name>
    <name type="common">Wheat</name>
    <dbReference type="NCBI Taxonomy" id="4565"/>
    <lineage>
        <taxon>Eukaryota</taxon>
        <taxon>Viridiplantae</taxon>
        <taxon>Streptophyta</taxon>
        <taxon>Embryophyta</taxon>
        <taxon>Tracheophyta</taxon>
        <taxon>Spermatophyta</taxon>
        <taxon>Magnoliopsida</taxon>
        <taxon>Liliopsida</taxon>
        <taxon>Poales</taxon>
        <taxon>Poaceae</taxon>
        <taxon>BOP clade</taxon>
        <taxon>Pooideae</taxon>
        <taxon>Triticodae</taxon>
        <taxon>Triticeae</taxon>
        <taxon>Triticinae</taxon>
        <taxon>Triticum</taxon>
    </lineage>
</organism>
<evidence type="ECO:0000313" key="3">
    <source>
        <dbReference type="EMBL" id="SPT15853.1"/>
    </source>
</evidence>
<dbReference type="Proteomes" id="UP000280104">
    <property type="component" value="Chromosome II"/>
</dbReference>
<dbReference type="InterPro" id="IPR008906">
    <property type="entry name" value="HATC_C_dom"/>
</dbReference>
<dbReference type="AlphaFoldDB" id="A0A7H4LB65"/>
<evidence type="ECO:0000259" key="1">
    <source>
        <dbReference type="Pfam" id="PF05699"/>
    </source>
</evidence>
<dbReference type="Pfam" id="PF05699">
    <property type="entry name" value="Dimer_Tnp_hAT"/>
    <property type="match status" value="1"/>
</dbReference>
<feature type="domain" description="hAT-like transposase RNase-H fold" evidence="2">
    <location>
        <begin position="20"/>
        <end position="119"/>
    </location>
</feature>